<proteinExistence type="predicted"/>
<keyword evidence="5" id="KW-1185">Reference proteome</keyword>
<dbReference type="InterPro" id="IPR029058">
    <property type="entry name" value="AB_hydrolase_fold"/>
</dbReference>
<feature type="domain" description="AB hydrolase-1" evidence="1">
    <location>
        <begin position="6"/>
        <end position="42"/>
    </location>
</feature>
<dbReference type="AlphaFoldDB" id="A0A1I5ZG74"/>
<evidence type="ECO:0000313" key="4">
    <source>
        <dbReference type="Proteomes" id="UP000199137"/>
    </source>
</evidence>
<dbReference type="GO" id="GO:0016787">
    <property type="term" value="F:hydrolase activity"/>
    <property type="evidence" value="ECO:0007669"/>
    <property type="project" value="UniProtKB-KW"/>
</dbReference>
<evidence type="ECO:0000313" key="2">
    <source>
        <dbReference type="EMBL" id="NEC57970.1"/>
    </source>
</evidence>
<dbReference type="Proteomes" id="UP000199137">
    <property type="component" value="Unassembled WGS sequence"/>
</dbReference>
<dbReference type="Gene3D" id="3.40.50.1820">
    <property type="entry name" value="alpha/beta hydrolase"/>
    <property type="match status" value="1"/>
</dbReference>
<accession>A0A1I5ZG74</accession>
<reference evidence="2 5" key="2">
    <citation type="submission" date="2020-01" db="EMBL/GenBank/DDBJ databases">
        <title>Insect and environment-associated Actinomycetes.</title>
        <authorList>
            <person name="Currrie C."/>
            <person name="Chevrette M."/>
            <person name="Carlson C."/>
            <person name="Stubbendieck R."/>
            <person name="Wendt-Pienkowski E."/>
        </authorList>
    </citation>
    <scope>NUCLEOTIDE SEQUENCE [LARGE SCALE GENOMIC DNA]</scope>
    <source>
        <strain evidence="2 5">SID8386</strain>
    </source>
</reference>
<dbReference type="Proteomes" id="UP000470404">
    <property type="component" value="Unassembled WGS sequence"/>
</dbReference>
<evidence type="ECO:0000259" key="1">
    <source>
        <dbReference type="Pfam" id="PF12697"/>
    </source>
</evidence>
<organism evidence="3 4">
    <name type="scientific">Amycolatopsis rubida</name>
    <dbReference type="NCBI Taxonomy" id="112413"/>
    <lineage>
        <taxon>Bacteria</taxon>
        <taxon>Bacillati</taxon>
        <taxon>Actinomycetota</taxon>
        <taxon>Actinomycetes</taxon>
        <taxon>Pseudonocardiales</taxon>
        <taxon>Pseudonocardiaceae</taxon>
        <taxon>Amycolatopsis</taxon>
    </lineage>
</organism>
<dbReference type="InterPro" id="IPR000073">
    <property type="entry name" value="AB_hydrolase_1"/>
</dbReference>
<dbReference type="RefSeq" id="WP_143132604.1">
    <property type="nucleotide sequence ID" value="NZ_FOWC01000015.1"/>
</dbReference>
<dbReference type="EMBL" id="FOWC01000015">
    <property type="protein sequence ID" value="SFQ55373.1"/>
    <property type="molecule type" value="Genomic_DNA"/>
</dbReference>
<dbReference type="EMBL" id="JAAGNC010000095">
    <property type="protein sequence ID" value="NEC57970.1"/>
    <property type="molecule type" value="Genomic_DNA"/>
</dbReference>
<gene>
    <name evidence="2" type="ORF">G3I59_20785</name>
    <name evidence="3" type="ORF">SAMN05421854_11542</name>
</gene>
<protein>
    <submittedName>
        <fullName evidence="2">Alpha/beta hydrolase</fullName>
    </submittedName>
</protein>
<dbReference type="SUPFAM" id="SSF53474">
    <property type="entry name" value="alpha/beta-Hydrolases"/>
    <property type="match status" value="1"/>
</dbReference>
<evidence type="ECO:0000313" key="3">
    <source>
        <dbReference type="EMBL" id="SFQ55373.1"/>
    </source>
</evidence>
<name>A0A1I5ZG74_9PSEU</name>
<dbReference type="OrthoDB" id="9773549at2"/>
<evidence type="ECO:0000313" key="5">
    <source>
        <dbReference type="Proteomes" id="UP000470404"/>
    </source>
</evidence>
<keyword evidence="2" id="KW-0378">Hydrolase</keyword>
<sequence>MTTPVLVLVHGSWHGGWAWDGVRPHLDADGCRTLAPTLPGQGCGTRIR</sequence>
<reference evidence="3 4" key="1">
    <citation type="submission" date="2016-10" db="EMBL/GenBank/DDBJ databases">
        <authorList>
            <person name="de Groot N.N."/>
        </authorList>
    </citation>
    <scope>NUCLEOTIDE SEQUENCE [LARGE SCALE GENOMIC DNA]</scope>
    <source>
        <strain evidence="3 4">DSM 44637</strain>
    </source>
</reference>
<dbReference type="Pfam" id="PF12697">
    <property type="entry name" value="Abhydrolase_6"/>
    <property type="match status" value="1"/>
</dbReference>